<dbReference type="GO" id="GO:0043565">
    <property type="term" value="F:sequence-specific DNA binding"/>
    <property type="evidence" value="ECO:0007669"/>
    <property type="project" value="InterPro"/>
</dbReference>
<name>A0A1Y0IPU2_9BACL</name>
<dbReference type="PIRSF" id="PIRSF000408">
    <property type="entry name" value="Alkyltransferas_AdaA"/>
    <property type="match status" value="1"/>
</dbReference>
<keyword evidence="6" id="KW-0804">Transcription</keyword>
<dbReference type="GO" id="GO:0032259">
    <property type="term" value="P:methylation"/>
    <property type="evidence" value="ECO:0007669"/>
    <property type="project" value="UniProtKB-KW"/>
</dbReference>
<evidence type="ECO:0000256" key="1">
    <source>
        <dbReference type="ARBA" id="ARBA00001947"/>
    </source>
</evidence>
<organism evidence="9 10">
    <name type="scientific">Tumebacillus avium</name>
    <dbReference type="NCBI Taxonomy" id="1903704"/>
    <lineage>
        <taxon>Bacteria</taxon>
        <taxon>Bacillati</taxon>
        <taxon>Bacillota</taxon>
        <taxon>Bacilli</taxon>
        <taxon>Bacillales</taxon>
        <taxon>Alicyclobacillaceae</taxon>
        <taxon>Tumebacillus</taxon>
    </lineage>
</organism>
<dbReference type="Gene3D" id="3.40.10.10">
    <property type="entry name" value="DNA Methylphosphotriester Repair Domain"/>
    <property type="match status" value="1"/>
</dbReference>
<feature type="compositionally biased region" description="Basic and acidic residues" evidence="7">
    <location>
        <begin position="168"/>
        <end position="185"/>
    </location>
</feature>
<dbReference type="Pfam" id="PF12833">
    <property type="entry name" value="HTH_18"/>
    <property type="match status" value="1"/>
</dbReference>
<evidence type="ECO:0000313" key="9">
    <source>
        <dbReference type="EMBL" id="ARU62059.1"/>
    </source>
</evidence>
<keyword evidence="2" id="KW-0808">Transferase</keyword>
<dbReference type="Proteomes" id="UP000195437">
    <property type="component" value="Chromosome"/>
</dbReference>
<dbReference type="InterPro" id="IPR035451">
    <property type="entry name" value="Ada-like_dom_sf"/>
</dbReference>
<dbReference type="SMART" id="SM00342">
    <property type="entry name" value="HTH_ARAC"/>
    <property type="match status" value="1"/>
</dbReference>
<evidence type="ECO:0000259" key="8">
    <source>
        <dbReference type="PROSITE" id="PS01124"/>
    </source>
</evidence>
<keyword evidence="5" id="KW-0010">Activator</keyword>
<evidence type="ECO:0000256" key="3">
    <source>
        <dbReference type="ARBA" id="ARBA00023015"/>
    </source>
</evidence>
<proteinExistence type="predicted"/>
<evidence type="ECO:0000256" key="7">
    <source>
        <dbReference type="SAM" id="MobiDB-lite"/>
    </source>
</evidence>
<dbReference type="KEGG" id="tum:CBW65_14370"/>
<dbReference type="GO" id="GO:0003700">
    <property type="term" value="F:DNA-binding transcription factor activity"/>
    <property type="evidence" value="ECO:0007669"/>
    <property type="project" value="InterPro"/>
</dbReference>
<dbReference type="AlphaFoldDB" id="A0A1Y0IPU2"/>
<dbReference type="SUPFAM" id="SSF57884">
    <property type="entry name" value="Ada DNA repair protein, N-terminal domain (N-Ada 10)"/>
    <property type="match status" value="1"/>
</dbReference>
<keyword evidence="4" id="KW-0238">DNA-binding</keyword>
<keyword evidence="3" id="KW-0805">Transcription regulation</keyword>
<dbReference type="PANTHER" id="PTHR43280:SF28">
    <property type="entry name" value="HTH-TYPE TRANSCRIPTIONAL ACTIVATOR RHAS"/>
    <property type="match status" value="1"/>
</dbReference>
<reference evidence="10" key="1">
    <citation type="submission" date="2017-05" db="EMBL/GenBank/DDBJ databases">
        <authorList>
            <person name="Sung H."/>
        </authorList>
    </citation>
    <scope>NUCLEOTIDE SEQUENCE [LARGE SCALE GENOMIC DNA]</scope>
    <source>
        <strain evidence="10">AR23208</strain>
    </source>
</reference>
<accession>A0A1Y0IPU2</accession>
<gene>
    <name evidence="9" type="ORF">CBW65_14370</name>
</gene>
<dbReference type="InterPro" id="IPR020449">
    <property type="entry name" value="Tscrpt_reg_AraC-type_HTH"/>
</dbReference>
<dbReference type="EMBL" id="CP021434">
    <property type="protein sequence ID" value="ARU62059.1"/>
    <property type="molecule type" value="Genomic_DNA"/>
</dbReference>
<dbReference type="PANTHER" id="PTHR43280">
    <property type="entry name" value="ARAC-FAMILY TRANSCRIPTIONAL REGULATOR"/>
    <property type="match status" value="1"/>
</dbReference>
<evidence type="ECO:0000256" key="5">
    <source>
        <dbReference type="ARBA" id="ARBA00023159"/>
    </source>
</evidence>
<dbReference type="PRINTS" id="PR00032">
    <property type="entry name" value="HTHARAC"/>
</dbReference>
<dbReference type="Gene3D" id="1.10.10.60">
    <property type="entry name" value="Homeodomain-like"/>
    <property type="match status" value="2"/>
</dbReference>
<protein>
    <recommendedName>
        <fullName evidence="8">HTH araC/xylS-type domain-containing protein</fullName>
    </recommendedName>
</protein>
<dbReference type="OrthoDB" id="9802228at2"/>
<feature type="region of interest" description="Disordered" evidence="7">
    <location>
        <begin position="168"/>
        <end position="200"/>
    </location>
</feature>
<dbReference type="SUPFAM" id="SSF46689">
    <property type="entry name" value="Homeodomain-like"/>
    <property type="match status" value="2"/>
</dbReference>
<keyword evidence="2" id="KW-0489">Methyltransferase</keyword>
<keyword evidence="10" id="KW-1185">Reference proteome</keyword>
<dbReference type="GO" id="GO:0006281">
    <property type="term" value="P:DNA repair"/>
    <property type="evidence" value="ECO:0007669"/>
    <property type="project" value="InterPro"/>
</dbReference>
<dbReference type="PROSITE" id="PS01124">
    <property type="entry name" value="HTH_ARAC_FAMILY_2"/>
    <property type="match status" value="1"/>
</dbReference>
<dbReference type="InterPro" id="IPR004026">
    <property type="entry name" value="Ada_DNA_repair_Zn-bd"/>
</dbReference>
<evidence type="ECO:0000256" key="6">
    <source>
        <dbReference type="ARBA" id="ARBA00023163"/>
    </source>
</evidence>
<dbReference type="InterPro" id="IPR018060">
    <property type="entry name" value="HTH_AraC"/>
</dbReference>
<evidence type="ECO:0000256" key="4">
    <source>
        <dbReference type="ARBA" id="ARBA00023125"/>
    </source>
</evidence>
<comment type="cofactor">
    <cofactor evidence="1">
        <name>Zn(2+)</name>
        <dbReference type="ChEBI" id="CHEBI:29105"/>
    </cofactor>
</comment>
<feature type="domain" description="HTH araC/xylS-type" evidence="8">
    <location>
        <begin position="80"/>
        <end position="178"/>
    </location>
</feature>
<sequence length="200" mass="22407">MHMQDHQWQAIIDCDATADGQFYYGVLTTGIFCRPSCKSRTPKRENVRIFATSDDAITHGLRACKRCRPEETVPQNELAQAVLQLLESRYAAPLTLQTLADHLHISPYHLQRTFKKATGQTPAEALTQIRISAARQLLTSTDLPLTTIALQVGYQNLSHFSYVFHKETGTTPSDYRRRNGNDEKSASAAGDHSADADRLY</sequence>
<dbReference type="GO" id="GO:0008168">
    <property type="term" value="F:methyltransferase activity"/>
    <property type="evidence" value="ECO:0007669"/>
    <property type="project" value="UniProtKB-KW"/>
</dbReference>
<dbReference type="GO" id="GO:0008270">
    <property type="term" value="F:zinc ion binding"/>
    <property type="evidence" value="ECO:0007669"/>
    <property type="project" value="InterPro"/>
</dbReference>
<dbReference type="InterPro" id="IPR009057">
    <property type="entry name" value="Homeodomain-like_sf"/>
</dbReference>
<dbReference type="Pfam" id="PF02805">
    <property type="entry name" value="Ada_Zn_binding"/>
    <property type="match status" value="1"/>
</dbReference>
<evidence type="ECO:0000313" key="10">
    <source>
        <dbReference type="Proteomes" id="UP000195437"/>
    </source>
</evidence>
<evidence type="ECO:0000256" key="2">
    <source>
        <dbReference type="ARBA" id="ARBA00022603"/>
    </source>
</evidence>
<dbReference type="InterPro" id="IPR016220">
    <property type="entry name" value="Me-P-triester_DNA_alkyl-Trfase"/>
</dbReference>